<dbReference type="EMBL" id="MT143417">
    <property type="protein sequence ID" value="QJA96611.1"/>
    <property type="molecule type" value="Genomic_DNA"/>
</dbReference>
<proteinExistence type="predicted"/>
<evidence type="ECO:0000313" key="2">
    <source>
        <dbReference type="EMBL" id="QJA96611.1"/>
    </source>
</evidence>
<evidence type="ECO:0000313" key="1">
    <source>
        <dbReference type="EMBL" id="QJA68431.1"/>
    </source>
</evidence>
<protein>
    <submittedName>
        <fullName evidence="1">Uncharacterized protein</fullName>
    </submittedName>
</protein>
<name>A0A6M3JHC6_9ZZZZ</name>
<accession>A0A6M3JHC6</accession>
<sequence>MPKYSVIVNVNLEYVVTAKNQKQAEENVVMEIDLPKEYIPDSIELVKSGIIGKNGQPNYGD</sequence>
<organism evidence="1">
    <name type="scientific">viral metagenome</name>
    <dbReference type="NCBI Taxonomy" id="1070528"/>
    <lineage>
        <taxon>unclassified sequences</taxon>
        <taxon>metagenomes</taxon>
        <taxon>organismal metagenomes</taxon>
    </lineage>
</organism>
<gene>
    <name evidence="1" type="ORF">MM415A06790_0011</name>
    <name evidence="2" type="ORF">MM415B07870_0003</name>
</gene>
<dbReference type="EMBL" id="MT141616">
    <property type="protein sequence ID" value="QJA68431.1"/>
    <property type="molecule type" value="Genomic_DNA"/>
</dbReference>
<dbReference type="AlphaFoldDB" id="A0A6M3JHC6"/>
<reference evidence="1" key="1">
    <citation type="submission" date="2020-03" db="EMBL/GenBank/DDBJ databases">
        <title>The deep terrestrial virosphere.</title>
        <authorList>
            <person name="Holmfeldt K."/>
            <person name="Nilsson E."/>
            <person name="Simone D."/>
            <person name="Lopez-Fernandez M."/>
            <person name="Wu X."/>
            <person name="de Brujin I."/>
            <person name="Lundin D."/>
            <person name="Andersson A."/>
            <person name="Bertilsson S."/>
            <person name="Dopson M."/>
        </authorList>
    </citation>
    <scope>NUCLEOTIDE SEQUENCE</scope>
    <source>
        <strain evidence="1">MM415A06790</strain>
        <strain evidence="2">MM415B07870</strain>
    </source>
</reference>